<keyword evidence="1" id="KW-0732">Signal</keyword>
<evidence type="ECO:0000313" key="2">
    <source>
        <dbReference type="EMBL" id="ACH56845.1"/>
    </source>
</evidence>
<evidence type="ECO:0000256" key="1">
    <source>
        <dbReference type="SAM" id="SignalP"/>
    </source>
</evidence>
<reference evidence="2" key="1">
    <citation type="journal article" date="2009" name="J. Proteome Res.">
        <title>Insight into the sialome of the Black Fly, Simulium vittatum.</title>
        <authorList>
            <person name="Andersen J.F."/>
            <person name="Pham V.M."/>
            <person name="Meng Z."/>
            <person name="Champagne D.E."/>
            <person name="Ribeiro J.M."/>
        </authorList>
    </citation>
    <scope>NUCLEOTIDE SEQUENCE</scope>
    <source>
        <tissue evidence="2">Salivary glands</tissue>
    </source>
</reference>
<sequence>MLRQLFIFLFISILIMASLTEGNFKNLIKPLMQMKKLAKAKVKVPLNPKPIGASGPLTPSMLKPQSGIKLNMGEQRMASLPKIHKRLGEMPG</sequence>
<dbReference type="AlphaFoldDB" id="B5M0N1"/>
<dbReference type="EMBL" id="EU930217">
    <property type="protein sequence ID" value="ACH56845.1"/>
    <property type="molecule type" value="mRNA"/>
</dbReference>
<name>B5M0N1_SIMVI</name>
<organism evidence="2">
    <name type="scientific">Simulium vittatum</name>
    <name type="common">Striped black fly</name>
    <dbReference type="NCBI Taxonomy" id="7192"/>
    <lineage>
        <taxon>Eukaryota</taxon>
        <taxon>Metazoa</taxon>
        <taxon>Ecdysozoa</taxon>
        <taxon>Arthropoda</taxon>
        <taxon>Hexapoda</taxon>
        <taxon>Insecta</taxon>
        <taxon>Pterygota</taxon>
        <taxon>Neoptera</taxon>
        <taxon>Endopterygota</taxon>
        <taxon>Diptera</taxon>
        <taxon>Nematocera</taxon>
        <taxon>Chironomoidea</taxon>
        <taxon>Simuliidae</taxon>
        <taxon>Simulium</taxon>
    </lineage>
</organism>
<feature type="signal peptide" evidence="1">
    <location>
        <begin position="1"/>
        <end position="17"/>
    </location>
</feature>
<proteinExistence type="evidence at transcript level"/>
<accession>B5M0N1</accession>
<protein>
    <submittedName>
        <fullName evidence="2">Hypothetical salivary secreted protein</fullName>
    </submittedName>
</protein>
<feature type="chain" id="PRO_5002836599" evidence="1">
    <location>
        <begin position="18"/>
        <end position="92"/>
    </location>
</feature>